<dbReference type="EMBL" id="JAIWYP010000015">
    <property type="protein sequence ID" value="KAH3704269.1"/>
    <property type="molecule type" value="Genomic_DNA"/>
</dbReference>
<dbReference type="Proteomes" id="UP000828390">
    <property type="component" value="Unassembled WGS sequence"/>
</dbReference>
<protein>
    <submittedName>
        <fullName evidence="1">Uncharacterized protein</fullName>
    </submittedName>
</protein>
<proteinExistence type="predicted"/>
<gene>
    <name evidence="1" type="ORF">DPMN_079325</name>
</gene>
<reference evidence="1" key="2">
    <citation type="submission" date="2020-11" db="EMBL/GenBank/DDBJ databases">
        <authorList>
            <person name="McCartney M.A."/>
            <person name="Auch B."/>
            <person name="Kono T."/>
            <person name="Mallez S."/>
            <person name="Becker A."/>
            <person name="Gohl D.M."/>
            <person name="Silverstein K.A.T."/>
            <person name="Koren S."/>
            <person name="Bechman K.B."/>
            <person name="Herman A."/>
            <person name="Abrahante J.E."/>
            <person name="Garbe J."/>
        </authorList>
    </citation>
    <scope>NUCLEOTIDE SEQUENCE</scope>
    <source>
        <strain evidence="1">Duluth1</strain>
        <tissue evidence="1">Whole animal</tissue>
    </source>
</reference>
<keyword evidence="2" id="KW-1185">Reference proteome</keyword>
<dbReference type="AlphaFoldDB" id="A0A9D4BPY8"/>
<comment type="caution">
    <text evidence="1">The sequence shown here is derived from an EMBL/GenBank/DDBJ whole genome shotgun (WGS) entry which is preliminary data.</text>
</comment>
<sequence length="69" mass="7901">MHSIDLNWNNSGDHDELYPPILVLQRRSPCIVYSYTGAPAVITMHCIILNWYSSGDHHALYPPILVPQR</sequence>
<reference evidence="1" key="1">
    <citation type="journal article" date="2019" name="bioRxiv">
        <title>The Genome of the Zebra Mussel, Dreissena polymorpha: A Resource for Invasive Species Research.</title>
        <authorList>
            <person name="McCartney M.A."/>
            <person name="Auch B."/>
            <person name="Kono T."/>
            <person name="Mallez S."/>
            <person name="Zhang Y."/>
            <person name="Obille A."/>
            <person name="Becker A."/>
            <person name="Abrahante J.E."/>
            <person name="Garbe J."/>
            <person name="Badalamenti J.P."/>
            <person name="Herman A."/>
            <person name="Mangelson H."/>
            <person name="Liachko I."/>
            <person name="Sullivan S."/>
            <person name="Sone E.D."/>
            <person name="Koren S."/>
            <person name="Silverstein K.A.T."/>
            <person name="Beckman K.B."/>
            <person name="Gohl D.M."/>
        </authorList>
    </citation>
    <scope>NUCLEOTIDE SEQUENCE</scope>
    <source>
        <strain evidence="1">Duluth1</strain>
        <tissue evidence="1">Whole animal</tissue>
    </source>
</reference>
<accession>A0A9D4BPY8</accession>
<name>A0A9D4BPY8_DREPO</name>
<organism evidence="1 2">
    <name type="scientific">Dreissena polymorpha</name>
    <name type="common">Zebra mussel</name>
    <name type="synonym">Mytilus polymorpha</name>
    <dbReference type="NCBI Taxonomy" id="45954"/>
    <lineage>
        <taxon>Eukaryota</taxon>
        <taxon>Metazoa</taxon>
        <taxon>Spiralia</taxon>
        <taxon>Lophotrochozoa</taxon>
        <taxon>Mollusca</taxon>
        <taxon>Bivalvia</taxon>
        <taxon>Autobranchia</taxon>
        <taxon>Heteroconchia</taxon>
        <taxon>Euheterodonta</taxon>
        <taxon>Imparidentia</taxon>
        <taxon>Neoheterodontei</taxon>
        <taxon>Myida</taxon>
        <taxon>Dreissenoidea</taxon>
        <taxon>Dreissenidae</taxon>
        <taxon>Dreissena</taxon>
    </lineage>
</organism>
<evidence type="ECO:0000313" key="2">
    <source>
        <dbReference type="Proteomes" id="UP000828390"/>
    </source>
</evidence>
<evidence type="ECO:0000313" key="1">
    <source>
        <dbReference type="EMBL" id="KAH3704269.1"/>
    </source>
</evidence>